<feature type="domain" description="LRAT" evidence="1">
    <location>
        <begin position="1"/>
        <end position="58"/>
    </location>
</feature>
<dbReference type="Pfam" id="PF04970">
    <property type="entry name" value="LRAT"/>
    <property type="match status" value="1"/>
</dbReference>
<evidence type="ECO:0000259" key="1">
    <source>
        <dbReference type="PROSITE" id="PS51934"/>
    </source>
</evidence>
<dbReference type="PROSITE" id="PS51934">
    <property type="entry name" value="LRAT"/>
    <property type="match status" value="1"/>
</dbReference>
<name>A0ABR0DFN1_9LAMI</name>
<sequence>MAKVRDGTCTSAKSDPEDIVVHRAMYLLHHGFGDYDVIKNNCEDFVLYCKFGRLISGDKKATSGQVLSVFRGPASIILSSPLRFFMPSPVTLATTLVIYSLNKYASDIGVRDDLIEVEVEELAKFHANRNQLKND</sequence>
<gene>
    <name evidence="2" type="ORF">RD792_005581</name>
</gene>
<dbReference type="InterPro" id="IPR007053">
    <property type="entry name" value="LRAT_dom"/>
</dbReference>
<organism evidence="2 3">
    <name type="scientific">Penstemon davidsonii</name>
    <dbReference type="NCBI Taxonomy" id="160366"/>
    <lineage>
        <taxon>Eukaryota</taxon>
        <taxon>Viridiplantae</taxon>
        <taxon>Streptophyta</taxon>
        <taxon>Embryophyta</taxon>
        <taxon>Tracheophyta</taxon>
        <taxon>Spermatophyta</taxon>
        <taxon>Magnoliopsida</taxon>
        <taxon>eudicotyledons</taxon>
        <taxon>Gunneridae</taxon>
        <taxon>Pentapetalae</taxon>
        <taxon>asterids</taxon>
        <taxon>lamiids</taxon>
        <taxon>Lamiales</taxon>
        <taxon>Plantaginaceae</taxon>
        <taxon>Cheloneae</taxon>
        <taxon>Penstemon</taxon>
    </lineage>
</organism>
<dbReference type="PANTHER" id="PTHR46137">
    <property type="entry name" value="OS05G0310600 PROTEIN"/>
    <property type="match status" value="1"/>
</dbReference>
<proteinExistence type="predicted"/>
<keyword evidence="3" id="KW-1185">Reference proteome</keyword>
<accession>A0ABR0DFN1</accession>
<reference evidence="2 3" key="1">
    <citation type="journal article" date="2023" name="bioRxiv">
        <title>Genome report: Whole genome sequence and annotation of Penstemon davidsonii.</title>
        <authorList>
            <person name="Ostevik K.L."/>
            <person name="Alabady M."/>
            <person name="Zhang M."/>
            <person name="Rausher M.D."/>
        </authorList>
    </citation>
    <scope>NUCLEOTIDE SEQUENCE [LARGE SCALE GENOMIC DNA]</scope>
    <source>
        <strain evidence="2">DNT005</strain>
        <tissue evidence="2">Whole leaf</tissue>
    </source>
</reference>
<comment type="caution">
    <text evidence="2">The sequence shown here is derived from an EMBL/GenBank/DDBJ whole genome shotgun (WGS) entry which is preliminary data.</text>
</comment>
<evidence type="ECO:0000313" key="3">
    <source>
        <dbReference type="Proteomes" id="UP001291926"/>
    </source>
</evidence>
<dbReference type="Proteomes" id="UP001291926">
    <property type="component" value="Unassembled WGS sequence"/>
</dbReference>
<dbReference type="Gene3D" id="3.90.1720.10">
    <property type="entry name" value="endopeptidase domain like (from Nostoc punctiforme)"/>
    <property type="match status" value="1"/>
</dbReference>
<dbReference type="EMBL" id="JAYDYQ010001264">
    <property type="protein sequence ID" value="KAK4487746.1"/>
    <property type="molecule type" value="Genomic_DNA"/>
</dbReference>
<dbReference type="PANTHER" id="PTHR46137:SF7">
    <property type="entry name" value="LRAT DOMAIN-CONTAINING PROTEIN"/>
    <property type="match status" value="1"/>
</dbReference>
<protein>
    <recommendedName>
        <fullName evidence="1">LRAT domain-containing protein</fullName>
    </recommendedName>
</protein>
<evidence type="ECO:0000313" key="2">
    <source>
        <dbReference type="EMBL" id="KAK4487746.1"/>
    </source>
</evidence>